<dbReference type="GO" id="GO:0009288">
    <property type="term" value="C:bacterial-type flagellum"/>
    <property type="evidence" value="ECO:0007669"/>
    <property type="project" value="InterPro"/>
</dbReference>
<dbReference type="eggNOG" id="COG3143">
    <property type="taxonomic scope" value="Bacteria"/>
</dbReference>
<organism evidence="11 12">
    <name type="scientific">Desulfatibacillum aliphaticivorans</name>
    <dbReference type="NCBI Taxonomy" id="218208"/>
    <lineage>
        <taxon>Bacteria</taxon>
        <taxon>Pseudomonadati</taxon>
        <taxon>Thermodesulfobacteriota</taxon>
        <taxon>Desulfobacteria</taxon>
        <taxon>Desulfobacterales</taxon>
        <taxon>Desulfatibacillaceae</taxon>
        <taxon>Desulfatibacillum</taxon>
    </lineage>
</organism>
<evidence type="ECO:0000256" key="2">
    <source>
        <dbReference type="ARBA" id="ARBA00005908"/>
    </source>
</evidence>
<keyword evidence="6" id="KW-0283">Flagellar rotation</keyword>
<accession>B8FEH8</accession>
<dbReference type="EMBL" id="CP001322">
    <property type="protein sequence ID" value="ACL06959.1"/>
    <property type="molecule type" value="Genomic_DNA"/>
</dbReference>
<dbReference type="GO" id="GO:0005737">
    <property type="term" value="C:cytoplasm"/>
    <property type="evidence" value="ECO:0007669"/>
    <property type="project" value="UniProtKB-SubCell"/>
</dbReference>
<keyword evidence="8" id="KW-0904">Protein phosphatase</keyword>
<evidence type="ECO:0000313" key="12">
    <source>
        <dbReference type="Proteomes" id="UP000000739"/>
    </source>
</evidence>
<dbReference type="GO" id="GO:0097588">
    <property type="term" value="P:archaeal or bacterial-type flagellum-dependent cell motility"/>
    <property type="evidence" value="ECO:0007669"/>
    <property type="project" value="UniProtKB-KW"/>
</dbReference>
<feature type="region of interest" description="Disordered" evidence="10">
    <location>
        <begin position="499"/>
        <end position="519"/>
    </location>
</feature>
<evidence type="ECO:0000256" key="7">
    <source>
        <dbReference type="ARBA" id="ARBA00022801"/>
    </source>
</evidence>
<dbReference type="Proteomes" id="UP000000739">
    <property type="component" value="Chromosome"/>
</dbReference>
<dbReference type="SUPFAM" id="SSF75708">
    <property type="entry name" value="Chemotaxis phosphatase CheZ"/>
    <property type="match status" value="1"/>
</dbReference>
<dbReference type="HOGENOM" id="CLU_510680_0_0_7"/>
<evidence type="ECO:0000256" key="6">
    <source>
        <dbReference type="ARBA" id="ARBA00022779"/>
    </source>
</evidence>
<name>B8FEH8_DESAL</name>
<reference evidence="11 12" key="1">
    <citation type="journal article" date="2012" name="Environ. Microbiol.">
        <title>The genome sequence of Desulfatibacillum alkenivorans AK-01: a blueprint for anaerobic alkane oxidation.</title>
        <authorList>
            <person name="Callaghan A.V."/>
            <person name="Morris B.E."/>
            <person name="Pereira I.A."/>
            <person name="McInerney M.J."/>
            <person name="Austin R.N."/>
            <person name="Groves J.T."/>
            <person name="Kukor J.J."/>
            <person name="Suflita J.M."/>
            <person name="Young L.Y."/>
            <person name="Zylstra G.J."/>
            <person name="Wawrik B."/>
        </authorList>
    </citation>
    <scope>NUCLEOTIDE SEQUENCE [LARGE SCALE GENOMIC DNA]</scope>
    <source>
        <strain evidence="11 12">AK-01</strain>
    </source>
</reference>
<protein>
    <recommendedName>
        <fullName evidence="3">Protein phosphatase CheZ</fullName>
    </recommendedName>
    <alternativeName>
        <fullName evidence="9">Chemotaxis protein CheZ</fullName>
    </alternativeName>
</protein>
<sequence>MQLDNETLQDIVITVKEVQQIFQAPAPDPEGIDKSKAQVGELLTTLEMLMAEELMEICDNLLVYMDDKLGDGPALEACATLSFALDALLESLDRALNGDHGDYGMAEVMAILSGQTPLPAQEPEAAAEDAAADIIAEALGEDSGDGLPDVLDMLEDSLAPVEASGRAFAGEFQTPPLLQEASSAPKETQPKIMPPIVEMWRMDTEDFMDTFQKHLEVEGGSVCISQDENGEPTVTLSIPRDKIGGIQAAFTGTLASGMTKEAGMDPAMDGTEIITKMLEFMKALSAGDIDEAETILEGVTKGSPGFGLFGEIGQMARALHESLREFSNTLDPEMKGLVEEKLPDSSLRLEHIIELTENAASTTMDLTEVIQERNEKSMALMDKLKSSSSDVEVLMASLDKLMDLATENKDQPSAENIPIMHGLLRMAREKVQACGAATDSIMESTTATNKDLVDIFTAQDYQDLTGQVIQKIITLIKDLESKLLNLVTKFGVKVSKDKTGEQQEELYGPSHAQRDDAVHSQDEVDALLKEFGF</sequence>
<evidence type="ECO:0000256" key="5">
    <source>
        <dbReference type="ARBA" id="ARBA00022500"/>
    </source>
</evidence>
<evidence type="ECO:0000256" key="4">
    <source>
        <dbReference type="ARBA" id="ARBA00022490"/>
    </source>
</evidence>
<evidence type="ECO:0000256" key="9">
    <source>
        <dbReference type="ARBA" id="ARBA00029599"/>
    </source>
</evidence>
<dbReference type="InterPro" id="IPR007439">
    <property type="entry name" value="Chemotax_Pase_CheZ"/>
</dbReference>
<dbReference type="GO" id="GO:0004721">
    <property type="term" value="F:phosphoprotein phosphatase activity"/>
    <property type="evidence" value="ECO:0007669"/>
    <property type="project" value="UniProtKB-KW"/>
</dbReference>
<dbReference type="GO" id="GO:0006935">
    <property type="term" value="P:chemotaxis"/>
    <property type="evidence" value="ECO:0007669"/>
    <property type="project" value="UniProtKB-KW"/>
</dbReference>
<evidence type="ECO:0000256" key="8">
    <source>
        <dbReference type="ARBA" id="ARBA00022912"/>
    </source>
</evidence>
<comment type="subcellular location">
    <subcellularLocation>
        <location evidence="1">Cytoplasm</location>
    </subcellularLocation>
</comment>
<dbReference type="GO" id="GO:0050920">
    <property type="term" value="P:regulation of chemotaxis"/>
    <property type="evidence" value="ECO:0007669"/>
    <property type="project" value="InterPro"/>
</dbReference>
<proteinExistence type="inferred from homology"/>
<evidence type="ECO:0000313" key="11">
    <source>
        <dbReference type="EMBL" id="ACL06959.1"/>
    </source>
</evidence>
<dbReference type="InterPro" id="IPR050992">
    <property type="entry name" value="CheZ_family_phosphatases"/>
</dbReference>
<dbReference type="KEGG" id="dal:Dalk_5290"/>
<gene>
    <name evidence="11" type="ordered locus">Dalk_5290</name>
</gene>
<keyword evidence="12" id="KW-1185">Reference proteome</keyword>
<evidence type="ECO:0000256" key="10">
    <source>
        <dbReference type="SAM" id="MobiDB-lite"/>
    </source>
</evidence>
<comment type="similarity">
    <text evidence="2">Belongs to the CheZ family.</text>
</comment>
<dbReference type="Pfam" id="PF04344">
    <property type="entry name" value="CheZ"/>
    <property type="match status" value="1"/>
</dbReference>
<keyword evidence="5" id="KW-0145">Chemotaxis</keyword>
<dbReference type="RefSeq" id="WP_015949990.1">
    <property type="nucleotide sequence ID" value="NC_011768.1"/>
</dbReference>
<dbReference type="Gene3D" id="1.10.287.500">
    <property type="entry name" value="Helix hairpin bin"/>
    <property type="match status" value="1"/>
</dbReference>
<dbReference type="PANTHER" id="PTHR43693:SF1">
    <property type="entry name" value="PROTEIN PHOSPHATASE CHEZ"/>
    <property type="match status" value="1"/>
</dbReference>
<evidence type="ECO:0000256" key="1">
    <source>
        <dbReference type="ARBA" id="ARBA00004496"/>
    </source>
</evidence>
<evidence type="ECO:0000256" key="3">
    <source>
        <dbReference type="ARBA" id="ARBA00018484"/>
    </source>
</evidence>
<keyword evidence="4" id="KW-0963">Cytoplasm</keyword>
<dbReference type="PANTHER" id="PTHR43693">
    <property type="entry name" value="PROTEIN PHOSPHATASE CHEZ"/>
    <property type="match status" value="1"/>
</dbReference>
<keyword evidence="7" id="KW-0378">Hydrolase</keyword>
<dbReference type="AlphaFoldDB" id="B8FEH8"/>